<dbReference type="InterPro" id="IPR000014">
    <property type="entry name" value="PAS"/>
</dbReference>
<dbReference type="SUPFAM" id="SSF55785">
    <property type="entry name" value="PYP-like sensor domain (PAS domain)"/>
    <property type="match status" value="1"/>
</dbReference>
<dbReference type="InterPro" id="IPR003594">
    <property type="entry name" value="HATPase_dom"/>
</dbReference>
<evidence type="ECO:0000256" key="4">
    <source>
        <dbReference type="SAM" id="Coils"/>
    </source>
</evidence>
<dbReference type="InterPro" id="IPR011712">
    <property type="entry name" value="Sig_transdc_His_kin_sub3_dim/P"/>
</dbReference>
<evidence type="ECO:0000313" key="8">
    <source>
        <dbReference type="EMBL" id="HEN41818.1"/>
    </source>
</evidence>
<dbReference type="Pfam" id="PF08448">
    <property type="entry name" value="PAS_4"/>
    <property type="match status" value="1"/>
</dbReference>
<keyword evidence="2 8" id="KW-0418">Kinase</keyword>
<evidence type="ECO:0000256" key="2">
    <source>
        <dbReference type="ARBA" id="ARBA00022777"/>
    </source>
</evidence>
<organism evidence="8">
    <name type="scientific">Geobacter metallireducens</name>
    <dbReference type="NCBI Taxonomy" id="28232"/>
    <lineage>
        <taxon>Bacteria</taxon>
        <taxon>Pseudomonadati</taxon>
        <taxon>Thermodesulfobacteriota</taxon>
        <taxon>Desulfuromonadia</taxon>
        <taxon>Geobacterales</taxon>
        <taxon>Geobacteraceae</taxon>
        <taxon>Geobacter</taxon>
    </lineage>
</organism>
<accession>A0A831XL92</accession>
<dbReference type="CDD" id="cd16917">
    <property type="entry name" value="HATPase_UhpB-NarQ-NarX-like"/>
    <property type="match status" value="1"/>
</dbReference>
<keyword evidence="1" id="KW-0808">Transferase</keyword>
<name>A0A831XL92_GEOME</name>
<protein>
    <submittedName>
        <fullName evidence="8">PAS domain-containing sensor histidine kinase</fullName>
    </submittedName>
</protein>
<feature type="transmembrane region" description="Helical" evidence="5">
    <location>
        <begin position="28"/>
        <end position="49"/>
    </location>
</feature>
<dbReference type="EMBL" id="DSOV01000019">
    <property type="protein sequence ID" value="HEN41818.1"/>
    <property type="molecule type" value="Genomic_DNA"/>
</dbReference>
<dbReference type="InterPro" id="IPR013656">
    <property type="entry name" value="PAS_4"/>
</dbReference>
<dbReference type="PROSITE" id="PS50113">
    <property type="entry name" value="PAC"/>
    <property type="match status" value="1"/>
</dbReference>
<dbReference type="PANTHER" id="PTHR24421:SF59">
    <property type="entry name" value="OXYGEN SENSOR HISTIDINE KINASE NREB"/>
    <property type="match status" value="1"/>
</dbReference>
<dbReference type="InterPro" id="IPR035965">
    <property type="entry name" value="PAS-like_dom_sf"/>
</dbReference>
<feature type="domain" description="PAC" evidence="7">
    <location>
        <begin position="167"/>
        <end position="217"/>
    </location>
</feature>
<proteinExistence type="predicted"/>
<dbReference type="Gene3D" id="3.30.565.10">
    <property type="entry name" value="Histidine kinase-like ATPase, C-terminal domain"/>
    <property type="match status" value="1"/>
</dbReference>
<dbReference type="Gene3D" id="1.20.5.1930">
    <property type="match status" value="1"/>
</dbReference>
<dbReference type="PANTHER" id="PTHR24421">
    <property type="entry name" value="NITRATE/NITRITE SENSOR PROTEIN NARX-RELATED"/>
    <property type="match status" value="1"/>
</dbReference>
<dbReference type="InterPro" id="IPR036890">
    <property type="entry name" value="HATPase_C_sf"/>
</dbReference>
<reference evidence="8" key="1">
    <citation type="journal article" date="2020" name="mSystems">
        <title>Genome- and Community-Level Interaction Insights into Carbon Utilization and Element Cycling Functions of Hydrothermarchaeota in Hydrothermal Sediment.</title>
        <authorList>
            <person name="Zhou Z."/>
            <person name="Liu Y."/>
            <person name="Xu W."/>
            <person name="Pan J."/>
            <person name="Luo Z.H."/>
            <person name="Li M."/>
        </authorList>
    </citation>
    <scope>NUCLEOTIDE SEQUENCE [LARGE SCALE GENOMIC DNA]</scope>
    <source>
        <strain evidence="8">SpSt-349</strain>
    </source>
</reference>
<feature type="transmembrane region" description="Helical" evidence="5">
    <location>
        <begin position="61"/>
        <end position="81"/>
    </location>
</feature>
<evidence type="ECO:0000259" key="7">
    <source>
        <dbReference type="PROSITE" id="PS50113"/>
    </source>
</evidence>
<dbReference type="InterPro" id="IPR050482">
    <property type="entry name" value="Sensor_HK_TwoCompSys"/>
</dbReference>
<evidence type="ECO:0000256" key="5">
    <source>
        <dbReference type="SAM" id="Phobius"/>
    </source>
</evidence>
<dbReference type="AlphaFoldDB" id="A0A831XL92"/>
<feature type="domain" description="Histidine kinase" evidence="6">
    <location>
        <begin position="239"/>
        <end position="434"/>
    </location>
</feature>
<evidence type="ECO:0000259" key="6">
    <source>
        <dbReference type="PROSITE" id="PS50109"/>
    </source>
</evidence>
<keyword evidence="5" id="KW-1133">Transmembrane helix</keyword>
<keyword evidence="4" id="KW-0175">Coiled coil</keyword>
<dbReference type="PROSITE" id="PS50109">
    <property type="entry name" value="HIS_KIN"/>
    <property type="match status" value="1"/>
</dbReference>
<dbReference type="Pfam" id="PF02518">
    <property type="entry name" value="HATPase_c"/>
    <property type="match status" value="1"/>
</dbReference>
<dbReference type="SUPFAM" id="SSF55874">
    <property type="entry name" value="ATPase domain of HSP90 chaperone/DNA topoisomerase II/histidine kinase"/>
    <property type="match status" value="1"/>
</dbReference>
<dbReference type="Pfam" id="PF07730">
    <property type="entry name" value="HisKA_3"/>
    <property type="match status" value="1"/>
</dbReference>
<dbReference type="GO" id="GO:0016020">
    <property type="term" value="C:membrane"/>
    <property type="evidence" value="ECO:0007669"/>
    <property type="project" value="InterPro"/>
</dbReference>
<keyword evidence="3" id="KW-0902">Two-component regulatory system</keyword>
<keyword evidence="5" id="KW-0812">Transmembrane</keyword>
<dbReference type="NCBIfam" id="TIGR00229">
    <property type="entry name" value="sensory_box"/>
    <property type="match status" value="1"/>
</dbReference>
<dbReference type="InterPro" id="IPR005467">
    <property type="entry name" value="His_kinase_dom"/>
</dbReference>
<dbReference type="SMART" id="SM00387">
    <property type="entry name" value="HATPase_c"/>
    <property type="match status" value="1"/>
</dbReference>
<dbReference type="GO" id="GO:0000155">
    <property type="term" value="F:phosphorelay sensor kinase activity"/>
    <property type="evidence" value="ECO:0007669"/>
    <property type="project" value="InterPro"/>
</dbReference>
<evidence type="ECO:0000256" key="1">
    <source>
        <dbReference type="ARBA" id="ARBA00022679"/>
    </source>
</evidence>
<dbReference type="Gene3D" id="3.30.450.20">
    <property type="entry name" value="PAS domain"/>
    <property type="match status" value="1"/>
</dbReference>
<dbReference type="GO" id="GO:0046983">
    <property type="term" value="F:protein dimerization activity"/>
    <property type="evidence" value="ECO:0007669"/>
    <property type="project" value="InterPro"/>
</dbReference>
<keyword evidence="5" id="KW-0472">Membrane</keyword>
<evidence type="ECO:0000256" key="3">
    <source>
        <dbReference type="ARBA" id="ARBA00023012"/>
    </source>
</evidence>
<gene>
    <name evidence="8" type="ORF">ENQ87_05485</name>
</gene>
<dbReference type="InterPro" id="IPR000700">
    <property type="entry name" value="PAS-assoc_C"/>
</dbReference>
<sequence length="439" mass="49417">MARPEKPHSDTLPSRPSNHLDRLYCSPLLLIMAVAASVFVSEVVVMILLSHFDLLDHPIHHILDSLMVVGLLFPALIFLVFRPMNIHLTRRLRAEEELAAERNKLRGILDAMPASVCIVNRSNEIEYANSALVREFGPIEGRTCFDYFHDRPDPCPDCRLHQVSGGESAPWEWHSDKTGRTYEIFETPLKNADGSVALLALMRDITARKQAENELRASRERLRSLSNHLQRAREEERRAVSREIHDELGQVLASVQLEVSSLADEYRDHWHLTGKIAGMEQLLAGAIRTVQRISSELRPAILDELGLAEAIEWLVADFGKRTGIEPTCDILLQEATFSKEQATALFRICQEALTNVIRHAAATRVNVSLEERKGRFVLMIRDNGRGITSEQLKEKQSLGLIGMRERAYMLGGRVRICRWIQQGTVVIAHIPTASSGGIP</sequence>
<comment type="caution">
    <text evidence="8">The sequence shown here is derived from an EMBL/GenBank/DDBJ whole genome shotgun (WGS) entry which is preliminary data.</text>
</comment>
<feature type="coiled-coil region" evidence="4">
    <location>
        <begin position="208"/>
        <end position="242"/>
    </location>
</feature>